<dbReference type="GO" id="GO:0005829">
    <property type="term" value="C:cytosol"/>
    <property type="evidence" value="ECO:0007669"/>
    <property type="project" value="GOC"/>
</dbReference>
<evidence type="ECO:0000313" key="4">
    <source>
        <dbReference type="EnsemblMetazoa" id="HelroP167527"/>
    </source>
</evidence>
<dbReference type="AlphaFoldDB" id="T1EZG4"/>
<dbReference type="EMBL" id="KB095858">
    <property type="protein sequence ID" value="ESO11008.1"/>
    <property type="molecule type" value="Genomic_DNA"/>
</dbReference>
<evidence type="ECO:0000259" key="2">
    <source>
        <dbReference type="Pfam" id="PF23092"/>
    </source>
</evidence>
<dbReference type="PANTHER" id="PTHR13297">
    <property type="entry name" value="TBC1 DOMAIN FAMILY MEMBER 23-RELATED"/>
    <property type="match status" value="1"/>
</dbReference>
<dbReference type="STRING" id="6412.T1EZG4"/>
<reference evidence="4" key="3">
    <citation type="submission" date="2015-06" db="UniProtKB">
        <authorList>
            <consortium name="EnsemblMetazoa"/>
        </authorList>
    </citation>
    <scope>IDENTIFICATION</scope>
</reference>
<evidence type="ECO:0000313" key="5">
    <source>
        <dbReference type="Proteomes" id="UP000015101"/>
    </source>
</evidence>
<dbReference type="CTD" id="20201964"/>
<dbReference type="GeneID" id="20201964"/>
<dbReference type="EnsemblMetazoa" id="HelroT167527">
    <property type="protein sequence ID" value="HelroP167527"/>
    <property type="gene ID" value="HelroG167527"/>
</dbReference>
<dbReference type="HOGENOM" id="CLU_315744_0_0_1"/>
<feature type="compositionally biased region" description="Low complexity" evidence="1">
    <location>
        <begin position="405"/>
        <end position="451"/>
    </location>
</feature>
<dbReference type="RefSeq" id="XP_009011277.1">
    <property type="nucleotide sequence ID" value="XM_009013029.1"/>
</dbReference>
<dbReference type="GO" id="GO:0042147">
    <property type="term" value="P:retrograde transport, endosome to Golgi"/>
    <property type="evidence" value="ECO:0007669"/>
    <property type="project" value="InterPro"/>
</dbReference>
<keyword evidence="5" id="KW-1185">Reference proteome</keyword>
<feature type="region of interest" description="Disordered" evidence="1">
    <location>
        <begin position="402"/>
        <end position="497"/>
    </location>
</feature>
<proteinExistence type="predicted"/>
<feature type="compositionally biased region" description="Low complexity" evidence="1">
    <location>
        <begin position="367"/>
        <end position="378"/>
    </location>
</feature>
<feature type="region of interest" description="Disordered" evidence="1">
    <location>
        <begin position="878"/>
        <end position="904"/>
    </location>
</feature>
<dbReference type="PANTHER" id="PTHR13297:SF9">
    <property type="entry name" value="ANKYRIN REPEAT-CONTAINING PROTEIN-RELATED"/>
    <property type="match status" value="1"/>
</dbReference>
<dbReference type="Pfam" id="PF23092">
    <property type="entry name" value="Ubiquitin_6"/>
    <property type="match status" value="1"/>
</dbReference>
<feature type="region of interest" description="Disordered" evidence="1">
    <location>
        <begin position="367"/>
        <end position="387"/>
    </location>
</feature>
<dbReference type="InParanoid" id="T1EZG4"/>
<feature type="region of interest" description="Disordered" evidence="1">
    <location>
        <begin position="747"/>
        <end position="773"/>
    </location>
</feature>
<dbReference type="InterPro" id="IPR057126">
    <property type="entry name" value="NAV1-like_ubiquitin-like"/>
</dbReference>
<dbReference type="InterPro" id="IPR039755">
    <property type="entry name" value="TBC1D23"/>
</dbReference>
<feature type="domain" description="Neuron navigator 1-like ubiquitin-like" evidence="2">
    <location>
        <begin position="777"/>
        <end position="846"/>
    </location>
</feature>
<sequence length="925" mass="105666">MDCSEKVVQHQFHQQQQQLQQQHQQFSQQHQQSYQYQPQNIQQLQHLQQQNQQHKQHQHLLKQQQQQQILNQNQGKLQLQTPHNTQNVGEVGNVDNICNINCMKKCTNPHTDVVNINNNNNNSVGCNININSSSSSLDTDDETNMAASATQQQQPQQHVSTFFTTSSNDSNLATKHKPFPAHQAVLDALLMNRSNNVEKSCNKESDKVQNKRWSEEIVTNSKQYFDAGSKSQTHFNTSRNNKFNKFDDRNNKTFNNQQLDQQQEFKYQQLLQRYLDRKSTNFEKQQQQQHLHQQQKSSKKIFSYNHINNVNDSNIVPNDSKAIKATRRMFKKFDDNDEFMMSPVSPTAFLNSNIFFNNYIIDNNNNVNNNNNNNNNNNKDNEKMISNDKTSNHFHYRANYNKQHSSNNDNVINTNKNNNNNSIKIINSNHINNNNNSNSILKKSKTTTATTIPPPPPQLSIESSPWKHTKTGSNECDVTGKTRPAKHAVVPGGSRSLTSGFVTIARSSRQNESEVSSSILAIKRITDAESVLKKFIINNNSSSNNNTDNNINNLNSNIRLSILSSLNNTNNNISNNVNNNNTSRDQHIYDDVNIYSDNILKSKPKLPNSVTSPTKDATFGQDNLNFFKPLNKDLISYSTSLEPLDTLHDSRCYGRRMSLSTSQTKTGMGEVDRKQQQQLNDGKPSVKKWVTPTTAICCSPQQQQHRRSESLSYLMTRCQSRDLNPTATVTSTGKLIPLVIIIMTTDVNDNDDDDDDDDDDNEVDGGDADDDDVGEKIIDLGSMLIGDRTTWESLDDLVVQKFKEYCLSREAYRLKLLHYTVGEIRRKLKTLTAPELLPIGYLVGDVTSLDLVVRRRVRLNLHVEDYICEDNKDYKDETNNNRDVINDDDVNNNTANHNDDDDDDKRKGVVKDNFLVCDWLNGLFE</sequence>
<feature type="region of interest" description="Disordered" evidence="1">
    <location>
        <begin position="661"/>
        <end position="686"/>
    </location>
</feature>
<gene>
    <name evidence="4" type="primary">20201964</name>
    <name evidence="3" type="ORF">HELRODRAFT_167527</name>
</gene>
<protein>
    <recommendedName>
        <fullName evidence="2">Neuron navigator 1-like ubiquitin-like domain-containing protein</fullName>
    </recommendedName>
</protein>
<reference evidence="3 5" key="2">
    <citation type="journal article" date="2013" name="Nature">
        <title>Insights into bilaterian evolution from three spiralian genomes.</title>
        <authorList>
            <person name="Simakov O."/>
            <person name="Marletaz F."/>
            <person name="Cho S.J."/>
            <person name="Edsinger-Gonzales E."/>
            <person name="Havlak P."/>
            <person name="Hellsten U."/>
            <person name="Kuo D.H."/>
            <person name="Larsson T."/>
            <person name="Lv J."/>
            <person name="Arendt D."/>
            <person name="Savage R."/>
            <person name="Osoegawa K."/>
            <person name="de Jong P."/>
            <person name="Grimwood J."/>
            <person name="Chapman J.A."/>
            <person name="Shapiro H."/>
            <person name="Aerts A."/>
            <person name="Otillar R.P."/>
            <person name="Terry A.Y."/>
            <person name="Boore J.L."/>
            <person name="Grigoriev I.V."/>
            <person name="Lindberg D.R."/>
            <person name="Seaver E.C."/>
            <person name="Weisblat D.A."/>
            <person name="Putnam N.H."/>
            <person name="Rokhsar D.S."/>
        </authorList>
    </citation>
    <scope>NUCLEOTIDE SEQUENCE</scope>
</reference>
<evidence type="ECO:0000313" key="3">
    <source>
        <dbReference type="EMBL" id="ESO11008.1"/>
    </source>
</evidence>
<organism evidence="4 5">
    <name type="scientific">Helobdella robusta</name>
    <name type="common">Californian leech</name>
    <dbReference type="NCBI Taxonomy" id="6412"/>
    <lineage>
        <taxon>Eukaryota</taxon>
        <taxon>Metazoa</taxon>
        <taxon>Spiralia</taxon>
        <taxon>Lophotrochozoa</taxon>
        <taxon>Annelida</taxon>
        <taxon>Clitellata</taxon>
        <taxon>Hirudinea</taxon>
        <taxon>Rhynchobdellida</taxon>
        <taxon>Glossiphoniidae</taxon>
        <taxon>Helobdella</taxon>
    </lineage>
</organism>
<reference evidence="5" key="1">
    <citation type="submission" date="2012-12" db="EMBL/GenBank/DDBJ databases">
        <authorList>
            <person name="Hellsten U."/>
            <person name="Grimwood J."/>
            <person name="Chapman J.A."/>
            <person name="Shapiro H."/>
            <person name="Aerts A."/>
            <person name="Otillar R.P."/>
            <person name="Terry A.Y."/>
            <person name="Boore J.L."/>
            <person name="Simakov O."/>
            <person name="Marletaz F."/>
            <person name="Cho S.-J."/>
            <person name="Edsinger-Gonzales E."/>
            <person name="Havlak P."/>
            <person name="Kuo D.-H."/>
            <person name="Larsson T."/>
            <person name="Lv J."/>
            <person name="Arendt D."/>
            <person name="Savage R."/>
            <person name="Osoegawa K."/>
            <person name="de Jong P."/>
            <person name="Lindberg D.R."/>
            <person name="Seaver E.C."/>
            <person name="Weisblat D.A."/>
            <person name="Putnam N.H."/>
            <person name="Grigoriev I.V."/>
            <person name="Rokhsar D.S."/>
        </authorList>
    </citation>
    <scope>NUCLEOTIDE SEQUENCE</scope>
</reference>
<accession>T1EZG4</accession>
<name>T1EZG4_HELRO</name>
<dbReference type="KEGG" id="hro:HELRODRAFT_167527"/>
<feature type="compositionally biased region" description="Acidic residues" evidence="1">
    <location>
        <begin position="748"/>
        <end position="773"/>
    </location>
</feature>
<dbReference type="EMBL" id="AMQM01002802">
    <property type="status" value="NOT_ANNOTATED_CDS"/>
    <property type="molecule type" value="Genomic_DNA"/>
</dbReference>
<evidence type="ECO:0000256" key="1">
    <source>
        <dbReference type="SAM" id="MobiDB-lite"/>
    </source>
</evidence>
<dbReference type="Proteomes" id="UP000015101">
    <property type="component" value="Unassembled WGS sequence"/>
</dbReference>